<dbReference type="Pfam" id="PF02602">
    <property type="entry name" value="HEM4"/>
    <property type="match status" value="1"/>
</dbReference>
<dbReference type="InterPro" id="IPR036108">
    <property type="entry name" value="4pyrrol_syn_uPrphyn_synt_sf"/>
</dbReference>
<comment type="pathway">
    <text evidence="1 9">Porphyrin-containing compound metabolism; protoporphyrin-IX biosynthesis; coproporphyrinogen-III from 5-aminolevulinate: step 3/4.</text>
</comment>
<keyword evidence="12" id="KW-1185">Reference proteome</keyword>
<dbReference type="PANTHER" id="PTHR38042">
    <property type="entry name" value="UROPORPHYRINOGEN-III SYNTHASE, CHLOROPLASTIC"/>
    <property type="match status" value="1"/>
</dbReference>
<evidence type="ECO:0000256" key="7">
    <source>
        <dbReference type="ARBA" id="ARBA00040167"/>
    </source>
</evidence>
<comment type="function">
    <text evidence="6 9">Catalyzes cyclization of the linear tetrapyrrole, hydroxymethylbilane, to the macrocyclic uroporphyrinogen III.</text>
</comment>
<dbReference type="RefSeq" id="WP_087143778.1">
    <property type="nucleotide sequence ID" value="NZ_FUKI01000119.1"/>
</dbReference>
<evidence type="ECO:0000256" key="1">
    <source>
        <dbReference type="ARBA" id="ARBA00004772"/>
    </source>
</evidence>
<evidence type="ECO:0000256" key="6">
    <source>
        <dbReference type="ARBA" id="ARBA00037589"/>
    </source>
</evidence>
<reference evidence="12" key="1">
    <citation type="submission" date="2017-02" db="EMBL/GenBank/DDBJ databases">
        <authorList>
            <person name="Daims H."/>
        </authorList>
    </citation>
    <scope>NUCLEOTIDE SEQUENCE [LARGE SCALE GENOMIC DNA]</scope>
</reference>
<dbReference type="GO" id="GO:0006780">
    <property type="term" value="P:uroporphyrinogen III biosynthetic process"/>
    <property type="evidence" value="ECO:0007669"/>
    <property type="project" value="UniProtKB-UniRule"/>
</dbReference>
<name>A0A1R4HAV5_9GAMM</name>
<proteinExistence type="inferred from homology"/>
<evidence type="ECO:0000259" key="10">
    <source>
        <dbReference type="Pfam" id="PF02602"/>
    </source>
</evidence>
<dbReference type="GO" id="GO:0006782">
    <property type="term" value="P:protoporphyrinogen IX biosynthetic process"/>
    <property type="evidence" value="ECO:0007669"/>
    <property type="project" value="UniProtKB-UniRule"/>
</dbReference>
<evidence type="ECO:0000256" key="2">
    <source>
        <dbReference type="ARBA" id="ARBA00008133"/>
    </source>
</evidence>
<evidence type="ECO:0000256" key="5">
    <source>
        <dbReference type="ARBA" id="ARBA00023244"/>
    </source>
</evidence>
<feature type="domain" description="Tetrapyrrole biosynthesis uroporphyrinogen III synthase" evidence="10">
    <location>
        <begin position="21"/>
        <end position="245"/>
    </location>
</feature>
<accession>A0A1R4HAV5</accession>
<dbReference type="Proteomes" id="UP000195667">
    <property type="component" value="Unassembled WGS sequence"/>
</dbReference>
<evidence type="ECO:0000313" key="12">
    <source>
        <dbReference type="Proteomes" id="UP000195667"/>
    </source>
</evidence>
<keyword evidence="4 9" id="KW-0456">Lyase</keyword>
<dbReference type="UniPathway" id="UPA00251">
    <property type="reaction ID" value="UER00320"/>
</dbReference>
<comment type="similarity">
    <text evidence="2 9">Belongs to the uroporphyrinogen-III synthase family.</text>
</comment>
<evidence type="ECO:0000256" key="4">
    <source>
        <dbReference type="ARBA" id="ARBA00023239"/>
    </source>
</evidence>
<sequence>MTKLNGARILVTRPEHQADTLCQLITEQGGEAIRIPGLSIVAHEDSARIQKTLAELAKFQWLVFISANAVNFAVKANGGKIHHNSLLCLVAIGSATAKALHAAGLTVDLMPTTAQNSDALLVMPQMQDVAGQRFLIVRGSGGRETLADTLRARGAKVTYLEVYKRRMPQADNTQLRALLVTRQLAVVTATSVEILQNLLVMTGAGMRQYLLTTPLVVISERIRQAALAMGFEQVAVTEYPSDNAVLETVTTYVTGG</sequence>
<dbReference type="CDD" id="cd06578">
    <property type="entry name" value="HemD"/>
    <property type="match status" value="1"/>
</dbReference>
<dbReference type="OrthoDB" id="9787650at2"/>
<dbReference type="SUPFAM" id="SSF69618">
    <property type="entry name" value="HemD-like"/>
    <property type="match status" value="1"/>
</dbReference>
<organism evidence="11 12">
    <name type="scientific">Crenothrix polyspora</name>
    <dbReference type="NCBI Taxonomy" id="360316"/>
    <lineage>
        <taxon>Bacteria</taxon>
        <taxon>Pseudomonadati</taxon>
        <taxon>Pseudomonadota</taxon>
        <taxon>Gammaproteobacteria</taxon>
        <taxon>Methylococcales</taxon>
        <taxon>Crenotrichaceae</taxon>
        <taxon>Crenothrix</taxon>
    </lineage>
</organism>
<dbReference type="AlphaFoldDB" id="A0A1R4HAV5"/>
<dbReference type="EC" id="4.2.1.75" evidence="3 9"/>
<evidence type="ECO:0000256" key="8">
    <source>
        <dbReference type="ARBA" id="ARBA00048617"/>
    </source>
</evidence>
<keyword evidence="5 9" id="KW-0627">Porphyrin biosynthesis</keyword>
<dbReference type="PANTHER" id="PTHR38042:SF1">
    <property type="entry name" value="UROPORPHYRINOGEN-III SYNTHASE, CHLOROPLASTIC"/>
    <property type="match status" value="1"/>
</dbReference>
<dbReference type="InterPro" id="IPR003754">
    <property type="entry name" value="4pyrrol_synth_uPrphyn_synth"/>
</dbReference>
<comment type="catalytic activity">
    <reaction evidence="8 9">
        <text>hydroxymethylbilane = uroporphyrinogen III + H2O</text>
        <dbReference type="Rhea" id="RHEA:18965"/>
        <dbReference type="ChEBI" id="CHEBI:15377"/>
        <dbReference type="ChEBI" id="CHEBI:57308"/>
        <dbReference type="ChEBI" id="CHEBI:57845"/>
        <dbReference type="EC" id="4.2.1.75"/>
    </reaction>
</comment>
<dbReference type="InterPro" id="IPR039793">
    <property type="entry name" value="UROS/Hem4"/>
</dbReference>
<evidence type="ECO:0000313" key="11">
    <source>
        <dbReference type="EMBL" id="SJM93317.1"/>
    </source>
</evidence>
<protein>
    <recommendedName>
        <fullName evidence="7 9">Uroporphyrinogen-III synthase</fullName>
        <ecNumber evidence="3 9">4.2.1.75</ecNumber>
    </recommendedName>
</protein>
<dbReference type="GO" id="GO:0004852">
    <property type="term" value="F:uroporphyrinogen-III synthase activity"/>
    <property type="evidence" value="ECO:0007669"/>
    <property type="project" value="UniProtKB-UniRule"/>
</dbReference>
<evidence type="ECO:0000256" key="3">
    <source>
        <dbReference type="ARBA" id="ARBA00013109"/>
    </source>
</evidence>
<gene>
    <name evidence="11" type="ORF">CRENPOLYSF1_430030</name>
</gene>
<evidence type="ECO:0000256" key="9">
    <source>
        <dbReference type="RuleBase" id="RU366031"/>
    </source>
</evidence>
<dbReference type="EMBL" id="FUKI01000119">
    <property type="protein sequence ID" value="SJM93317.1"/>
    <property type="molecule type" value="Genomic_DNA"/>
</dbReference>
<dbReference type="Gene3D" id="3.40.50.10090">
    <property type="match status" value="2"/>
</dbReference>